<organism evidence="3">
    <name type="scientific">Nippostrongylus brasiliensis</name>
    <name type="common">Rat hookworm</name>
    <dbReference type="NCBI Taxonomy" id="27835"/>
    <lineage>
        <taxon>Eukaryota</taxon>
        <taxon>Metazoa</taxon>
        <taxon>Ecdysozoa</taxon>
        <taxon>Nematoda</taxon>
        <taxon>Chromadorea</taxon>
        <taxon>Rhabditida</taxon>
        <taxon>Rhabditina</taxon>
        <taxon>Rhabditomorpha</taxon>
        <taxon>Strongyloidea</taxon>
        <taxon>Heligmosomidae</taxon>
        <taxon>Nippostrongylus</taxon>
    </lineage>
</organism>
<sequence length="54" mass="6058">MIFHHRRNSPNTCIILSLIKQLILNISNGGVTTALFFSTEKITIMQNGRGVCVR</sequence>
<gene>
    <name evidence="1" type="ORF">NBR_LOCUS10278</name>
</gene>
<protein>
    <submittedName>
        <fullName evidence="1 3">Uncharacterized protein</fullName>
    </submittedName>
</protein>
<dbReference type="AlphaFoldDB" id="A0A0N4Y3A8"/>
<dbReference type="WBParaSite" id="NBR_0001027701-mRNA-1">
    <property type="protein sequence ID" value="NBR_0001027701-mRNA-1"/>
    <property type="gene ID" value="NBR_0001027701"/>
</dbReference>
<reference evidence="3" key="1">
    <citation type="submission" date="2017-02" db="UniProtKB">
        <authorList>
            <consortium name="WormBaseParasite"/>
        </authorList>
    </citation>
    <scope>IDENTIFICATION</scope>
</reference>
<evidence type="ECO:0000313" key="2">
    <source>
        <dbReference type="Proteomes" id="UP000271162"/>
    </source>
</evidence>
<accession>A0A0N4Y3A8</accession>
<keyword evidence="2" id="KW-1185">Reference proteome</keyword>
<dbReference type="Proteomes" id="UP000271162">
    <property type="component" value="Unassembled WGS sequence"/>
</dbReference>
<name>A0A0N4Y3A8_NIPBR</name>
<reference evidence="1 2" key="2">
    <citation type="submission" date="2018-11" db="EMBL/GenBank/DDBJ databases">
        <authorList>
            <consortium name="Pathogen Informatics"/>
        </authorList>
    </citation>
    <scope>NUCLEOTIDE SEQUENCE [LARGE SCALE GENOMIC DNA]</scope>
</reference>
<dbReference type="EMBL" id="UYSL01020284">
    <property type="protein sequence ID" value="VDL73867.1"/>
    <property type="molecule type" value="Genomic_DNA"/>
</dbReference>
<proteinExistence type="predicted"/>
<evidence type="ECO:0000313" key="1">
    <source>
        <dbReference type="EMBL" id="VDL73867.1"/>
    </source>
</evidence>
<evidence type="ECO:0000313" key="3">
    <source>
        <dbReference type="WBParaSite" id="NBR_0001027701-mRNA-1"/>
    </source>
</evidence>